<dbReference type="EMBL" id="LR797070">
    <property type="protein sequence ID" value="CAB4184573.1"/>
    <property type="molecule type" value="Genomic_DNA"/>
</dbReference>
<dbReference type="EMBL" id="LR798416">
    <property type="protein sequence ID" value="CAB5229999.1"/>
    <property type="molecule type" value="Genomic_DNA"/>
</dbReference>
<dbReference type="EMBL" id="LR797427">
    <property type="protein sequence ID" value="CAB4215469.1"/>
    <property type="molecule type" value="Genomic_DNA"/>
</dbReference>
<protein>
    <submittedName>
        <fullName evidence="7">Uncharacterized protein</fullName>
    </submittedName>
</protein>
<dbReference type="EMBL" id="LR796589">
    <property type="protein sequence ID" value="CAB4152265.1"/>
    <property type="molecule type" value="Genomic_DNA"/>
</dbReference>
<evidence type="ECO:0000313" key="3">
    <source>
        <dbReference type="EMBL" id="CAB4173106.1"/>
    </source>
</evidence>
<name>A0A6J7XGD6_9CAUD</name>
<dbReference type="EMBL" id="LR797340">
    <property type="protein sequence ID" value="CAB4204080.1"/>
    <property type="molecule type" value="Genomic_DNA"/>
</dbReference>
<evidence type="ECO:0000313" key="4">
    <source>
        <dbReference type="EMBL" id="CAB4184573.1"/>
    </source>
</evidence>
<proteinExistence type="predicted"/>
<evidence type="ECO:0000313" key="2">
    <source>
        <dbReference type="EMBL" id="CAB4152265.1"/>
    </source>
</evidence>
<organism evidence="7">
    <name type="scientific">uncultured Caudovirales phage</name>
    <dbReference type="NCBI Taxonomy" id="2100421"/>
    <lineage>
        <taxon>Viruses</taxon>
        <taxon>Duplodnaviria</taxon>
        <taxon>Heunggongvirae</taxon>
        <taxon>Uroviricota</taxon>
        <taxon>Caudoviricetes</taxon>
        <taxon>Peduoviridae</taxon>
        <taxon>Maltschvirus</taxon>
        <taxon>Maltschvirus maltsch</taxon>
    </lineage>
</organism>
<gene>
    <name evidence="4" type="ORF">UFOVP1114_19</name>
    <name evidence="5" type="ORF">UFOVP1386_19</name>
    <name evidence="6" type="ORF">UFOVP1479_28</name>
    <name evidence="7" type="ORF">UFOVP1564_30</name>
    <name evidence="1" type="ORF">UFOVP310_30</name>
    <name evidence="2" type="ORF">UFOVP619_8</name>
    <name evidence="3" type="ORF">UFOVP947_31</name>
</gene>
<evidence type="ECO:0000313" key="1">
    <source>
        <dbReference type="EMBL" id="CAB4136851.1"/>
    </source>
</evidence>
<sequence length="163" mass="18900">MKNKTLRGFIKDLRIIYEEHQFINDFGFGFVEDISFKKQNEGMVQYPYLYAIPSISSIDEREVKYTLTLVMMDRVVNYTDDNLLDILSDCNQYLQDVISQFKYSFTAADGDYTETYDIELPITLSPFADKYDDYVAGFSCDITIVLGQPLNRCDAPFNDFTAE</sequence>
<evidence type="ECO:0000313" key="6">
    <source>
        <dbReference type="EMBL" id="CAB4215469.1"/>
    </source>
</evidence>
<reference evidence="7" key="1">
    <citation type="submission" date="2020-05" db="EMBL/GenBank/DDBJ databases">
        <authorList>
            <person name="Chiriac C."/>
            <person name="Salcher M."/>
            <person name="Ghai R."/>
            <person name="Kavagutti S V."/>
        </authorList>
    </citation>
    <scope>NUCLEOTIDE SEQUENCE</scope>
</reference>
<evidence type="ECO:0000313" key="5">
    <source>
        <dbReference type="EMBL" id="CAB4204080.1"/>
    </source>
</evidence>
<dbReference type="EMBL" id="LR796895">
    <property type="protein sequence ID" value="CAB4173106.1"/>
    <property type="molecule type" value="Genomic_DNA"/>
</dbReference>
<evidence type="ECO:0000313" key="7">
    <source>
        <dbReference type="EMBL" id="CAB5229999.1"/>
    </source>
</evidence>
<dbReference type="EMBL" id="LR796325">
    <property type="protein sequence ID" value="CAB4136851.1"/>
    <property type="molecule type" value="Genomic_DNA"/>
</dbReference>
<accession>A0A6J7XGD6</accession>